<keyword evidence="9" id="KW-0720">Serine protease</keyword>
<comment type="catalytic activity">
    <reaction evidence="1">
        <text>Acts on substrates that are at least partially unfolded. The cleavage site P1 residue is normally between a pair of hydrophobic residues, such as Val-|-Val.</text>
        <dbReference type="EC" id="3.4.21.107"/>
    </reaction>
</comment>
<keyword evidence="18" id="KW-1185">Reference proteome</keyword>
<dbReference type="Proteomes" id="UP001223214">
    <property type="component" value="Unassembled WGS sequence"/>
</dbReference>
<dbReference type="AlphaFoldDB" id="A0AAP4FT25"/>
<evidence type="ECO:0000256" key="9">
    <source>
        <dbReference type="ARBA" id="ARBA00022825"/>
    </source>
</evidence>
<protein>
    <recommendedName>
        <fullName evidence="4">peptidase Do</fullName>
        <ecNumber evidence="4">3.4.21.107</ecNumber>
    </recommendedName>
    <alternativeName>
        <fullName evidence="11">Protease Do</fullName>
    </alternativeName>
</protein>
<dbReference type="SMART" id="SM00228">
    <property type="entry name" value="PDZ"/>
    <property type="match status" value="2"/>
</dbReference>
<proteinExistence type="inferred from homology"/>
<reference evidence="17 18" key="1">
    <citation type="submission" date="2023-06" db="EMBL/GenBank/DDBJ databases">
        <title>Identification and characterization of antibiotic-resistant Gram-negative bacteria.</title>
        <authorList>
            <person name="Cho G.-S."/>
            <person name="Lee J."/>
            <person name="Tai E."/>
            <person name="Jeong S."/>
            <person name="Kim I."/>
            <person name="Kim B.-E."/>
            <person name="Jeong M.-I."/>
            <person name="Oh K.-K."/>
            <person name="Franz C.M.A.P."/>
        </authorList>
    </citation>
    <scope>NUCLEOTIDE SEQUENCE [LARGE SCALE GENOMIC DNA]</scope>
    <source>
        <strain evidence="17 18">V106_12</strain>
    </source>
</reference>
<evidence type="ECO:0000256" key="12">
    <source>
        <dbReference type="PIRSR" id="PIRSR611782-1"/>
    </source>
</evidence>
<dbReference type="RefSeq" id="WP_285145963.1">
    <property type="nucleotide sequence ID" value="NZ_JASSOL010000035.1"/>
</dbReference>
<evidence type="ECO:0000256" key="8">
    <source>
        <dbReference type="ARBA" id="ARBA00022801"/>
    </source>
</evidence>
<feature type="binding site" evidence="13">
    <location>
        <begin position="299"/>
        <end position="303"/>
    </location>
    <ligand>
        <name>substrate</name>
    </ligand>
</feature>
<evidence type="ECO:0000256" key="2">
    <source>
        <dbReference type="ARBA" id="ARBA00004196"/>
    </source>
</evidence>
<feature type="compositionally biased region" description="Gly residues" evidence="14">
    <location>
        <begin position="97"/>
        <end position="114"/>
    </location>
</feature>
<dbReference type="Gene3D" id="2.30.42.10">
    <property type="match status" value="2"/>
</dbReference>
<dbReference type="PRINTS" id="PR00834">
    <property type="entry name" value="PROTEASES2C"/>
</dbReference>
<dbReference type="GO" id="GO:0030313">
    <property type="term" value="C:cell envelope"/>
    <property type="evidence" value="ECO:0007669"/>
    <property type="project" value="UniProtKB-SubCell"/>
</dbReference>
<dbReference type="Pfam" id="PF13365">
    <property type="entry name" value="Trypsin_2"/>
    <property type="match status" value="1"/>
</dbReference>
<feature type="binding site" evidence="13">
    <location>
        <position position="139"/>
    </location>
    <ligand>
        <name>substrate</name>
    </ligand>
</feature>
<evidence type="ECO:0000256" key="11">
    <source>
        <dbReference type="ARBA" id="ARBA00032850"/>
    </source>
</evidence>
<dbReference type="SUPFAM" id="SSF50156">
    <property type="entry name" value="PDZ domain-like"/>
    <property type="match status" value="2"/>
</dbReference>
<dbReference type="NCBIfam" id="NF008189">
    <property type="entry name" value="PRK10942.1"/>
    <property type="match status" value="1"/>
</dbReference>
<dbReference type="FunFam" id="2.30.42.10:FF:000037">
    <property type="entry name" value="Periplasmic serine endoprotease DegP-like"/>
    <property type="match status" value="1"/>
</dbReference>
<dbReference type="EC" id="3.4.21.107" evidence="4"/>
<gene>
    <name evidence="17" type="primary">degP</name>
    <name evidence="17" type="ORF">QQF32_09740</name>
</gene>
<dbReference type="Gene3D" id="2.40.10.120">
    <property type="match status" value="1"/>
</dbReference>
<organism evidence="17 18">
    <name type="scientific">Lelliottia wanjuensis</name>
    <dbReference type="NCBI Taxonomy" id="3050585"/>
    <lineage>
        <taxon>Bacteria</taxon>
        <taxon>Pseudomonadati</taxon>
        <taxon>Pseudomonadota</taxon>
        <taxon>Gammaproteobacteria</taxon>
        <taxon>Enterobacterales</taxon>
        <taxon>Enterobacteriaceae</taxon>
        <taxon>Lelliottia</taxon>
    </lineage>
</organism>
<evidence type="ECO:0000313" key="18">
    <source>
        <dbReference type="Proteomes" id="UP001223214"/>
    </source>
</evidence>
<comment type="subcellular location">
    <subcellularLocation>
        <location evidence="2">Cell envelope</location>
    </subcellularLocation>
</comment>
<dbReference type="InterPro" id="IPR001940">
    <property type="entry name" value="Peptidase_S1C"/>
</dbReference>
<dbReference type="CDD" id="cd23084">
    <property type="entry name" value="cpPDZ2_DegP-like"/>
    <property type="match status" value="1"/>
</dbReference>
<comment type="similarity">
    <text evidence="3">Belongs to the peptidase S1C family.</text>
</comment>
<keyword evidence="5" id="KW-0645">Protease</keyword>
<keyword evidence="8 17" id="KW-0378">Hydrolase</keyword>
<dbReference type="InterPro" id="IPR009003">
    <property type="entry name" value="Peptidase_S1_PA"/>
</dbReference>
<name>A0AAP4FT25_9ENTR</name>
<feature type="binding site" evidence="13">
    <location>
        <begin position="260"/>
        <end position="264"/>
    </location>
    <ligand>
        <name>substrate</name>
    </ligand>
</feature>
<evidence type="ECO:0000256" key="7">
    <source>
        <dbReference type="ARBA" id="ARBA00022737"/>
    </source>
</evidence>
<feature type="active site" description="Charge relay system" evidence="12">
    <location>
        <position position="139"/>
    </location>
</feature>
<dbReference type="PANTHER" id="PTHR22939">
    <property type="entry name" value="SERINE PROTEASE FAMILY S1C HTRA-RELATED"/>
    <property type="match status" value="1"/>
</dbReference>
<dbReference type="Pfam" id="PF13180">
    <property type="entry name" value="PDZ_2"/>
    <property type="match status" value="1"/>
</dbReference>
<feature type="active site" description="Charge relay system" evidence="12">
    <location>
        <position position="244"/>
    </location>
</feature>
<feature type="binding site" evidence="13">
    <location>
        <position position="59"/>
    </location>
    <ligand>
        <name>substrate</name>
    </ligand>
</feature>
<dbReference type="GO" id="GO:0051603">
    <property type="term" value="P:proteolysis involved in protein catabolic process"/>
    <property type="evidence" value="ECO:0007669"/>
    <property type="project" value="UniProtKB-ARBA"/>
</dbReference>
<dbReference type="FunFam" id="2.30.42.10:FF:000050">
    <property type="entry name" value="Periplasmic serine endoprotease DegP-like"/>
    <property type="match status" value="1"/>
</dbReference>
<dbReference type="NCBIfam" id="TIGR02037">
    <property type="entry name" value="degP_htrA_DO"/>
    <property type="match status" value="1"/>
</dbReference>
<evidence type="ECO:0000256" key="4">
    <source>
        <dbReference type="ARBA" id="ARBA00013035"/>
    </source>
</evidence>
<dbReference type="PROSITE" id="PS50106">
    <property type="entry name" value="PDZ"/>
    <property type="match status" value="2"/>
</dbReference>
<dbReference type="Pfam" id="PF00595">
    <property type="entry name" value="PDZ"/>
    <property type="match status" value="1"/>
</dbReference>
<dbReference type="PANTHER" id="PTHR22939:SF129">
    <property type="entry name" value="SERINE PROTEASE HTRA2, MITOCHONDRIAL"/>
    <property type="match status" value="1"/>
</dbReference>
<sequence>MKKTTLAMSALALSLGLALSPLTATAAETASSAATAQPMPSLAPMLEKVMPSVVSINVEGSTTVNTPRMPRNFQQFFGDNSPFCQDGSPFQSSPFCQGGGAGDDAPGGGNGGGQQQKFMALGSGVIIDAAKGYVVTNNHVVDNASTIKVQLSDGRKFDAKVVGKDPRSDIALIQIQDPKNLTAIKLADSDALRVGDYTVAIGNPFGLGETVTSGIVSALGRSGLNAENYENFIQTDAAINRGNSGGALVNLNGELIGINTAILAPDGGNIGIGFAIPSNMVKNLTGQMVEFGQVKRGELGILGTELNSELAKAMKVDAQRGAFVSQVMPNSSAAKAGIKAGDVITTLNGKPISSFAALRAEVGSMPVGSKVSLGLLRDGKPVNVSLELQQSSQNQVDSSTIFSGIEGADMSNKGADKGVVVNDVKASSPAARIGLKKGDVIIGANQQPVKNIAELRKILDSKPTVLALNIQRGDTSLYLLMQ</sequence>
<dbReference type="FunFam" id="2.40.10.120:FF:000001">
    <property type="entry name" value="Periplasmic serine endoprotease DegP-like"/>
    <property type="match status" value="1"/>
</dbReference>
<dbReference type="FunFam" id="2.40.10.10:FF:000001">
    <property type="entry name" value="Periplasmic serine protease DegS"/>
    <property type="match status" value="1"/>
</dbReference>
<evidence type="ECO:0000256" key="14">
    <source>
        <dbReference type="SAM" id="MobiDB-lite"/>
    </source>
</evidence>
<feature type="signal peptide" evidence="15">
    <location>
        <begin position="1"/>
        <end position="26"/>
    </location>
</feature>
<dbReference type="InterPro" id="IPR036034">
    <property type="entry name" value="PDZ_sf"/>
</dbReference>
<feature type="active site" description="Charge relay system" evidence="12">
    <location>
        <position position="169"/>
    </location>
</feature>
<evidence type="ECO:0000313" key="17">
    <source>
        <dbReference type="EMBL" id="MDK9363471.1"/>
    </source>
</evidence>
<feature type="chain" id="PRO_5042827492" description="peptidase Do" evidence="15">
    <location>
        <begin position="27"/>
        <end position="482"/>
    </location>
</feature>
<keyword evidence="6 15" id="KW-0732">Signal</keyword>
<evidence type="ECO:0000259" key="16">
    <source>
        <dbReference type="PROSITE" id="PS50106"/>
    </source>
</evidence>
<evidence type="ECO:0000256" key="5">
    <source>
        <dbReference type="ARBA" id="ARBA00022670"/>
    </source>
</evidence>
<dbReference type="GeneID" id="97184525"/>
<evidence type="ECO:0000256" key="3">
    <source>
        <dbReference type="ARBA" id="ARBA00010541"/>
    </source>
</evidence>
<feature type="domain" description="PDZ" evidence="16">
    <location>
        <begin position="385"/>
        <end position="474"/>
    </location>
</feature>
<dbReference type="InterPro" id="IPR011782">
    <property type="entry name" value="Pept_S1C_Do"/>
</dbReference>
<evidence type="ECO:0000256" key="15">
    <source>
        <dbReference type="SAM" id="SignalP"/>
    </source>
</evidence>
<dbReference type="CDD" id="cd10839">
    <property type="entry name" value="cpPDZ1_DegP-like"/>
    <property type="match status" value="1"/>
</dbReference>
<comment type="caution">
    <text evidence="17">The sequence shown here is derived from an EMBL/GenBank/DDBJ whole genome shotgun (WGS) entry which is preliminary data.</text>
</comment>
<dbReference type="SUPFAM" id="SSF50494">
    <property type="entry name" value="Trypsin-like serine proteases"/>
    <property type="match status" value="1"/>
</dbReference>
<keyword evidence="10" id="KW-0346">Stress response</keyword>
<accession>A0AAP4FT25</accession>
<evidence type="ECO:0000256" key="10">
    <source>
        <dbReference type="ARBA" id="ARBA00023016"/>
    </source>
</evidence>
<evidence type="ECO:0000256" key="13">
    <source>
        <dbReference type="PIRSR" id="PIRSR611782-2"/>
    </source>
</evidence>
<keyword evidence="7" id="KW-0677">Repeat</keyword>
<dbReference type="InterPro" id="IPR001478">
    <property type="entry name" value="PDZ"/>
</dbReference>
<feature type="binding site" evidence="13">
    <location>
        <begin position="242"/>
        <end position="244"/>
    </location>
    <ligand>
        <name>substrate</name>
    </ligand>
</feature>
<evidence type="ECO:0000256" key="1">
    <source>
        <dbReference type="ARBA" id="ARBA00001772"/>
    </source>
</evidence>
<dbReference type="GO" id="GO:0004252">
    <property type="term" value="F:serine-type endopeptidase activity"/>
    <property type="evidence" value="ECO:0007669"/>
    <property type="project" value="InterPro"/>
</dbReference>
<feature type="binding site" evidence="13">
    <location>
        <position position="169"/>
    </location>
    <ligand>
        <name>substrate</name>
    </ligand>
</feature>
<dbReference type="EMBL" id="JASSOM010000049">
    <property type="protein sequence ID" value="MDK9363471.1"/>
    <property type="molecule type" value="Genomic_DNA"/>
</dbReference>
<evidence type="ECO:0000256" key="6">
    <source>
        <dbReference type="ARBA" id="ARBA00022729"/>
    </source>
</evidence>
<feature type="region of interest" description="Disordered" evidence="14">
    <location>
        <begin position="92"/>
        <end position="114"/>
    </location>
</feature>
<feature type="domain" description="PDZ" evidence="16">
    <location>
        <begin position="288"/>
        <end position="379"/>
    </location>
</feature>